<feature type="region of interest" description="Disordered" evidence="2">
    <location>
        <begin position="676"/>
        <end position="730"/>
    </location>
</feature>
<feature type="coiled-coil region" evidence="1">
    <location>
        <begin position="2065"/>
        <end position="2148"/>
    </location>
</feature>
<feature type="coiled-coil region" evidence="1">
    <location>
        <begin position="1071"/>
        <end position="1209"/>
    </location>
</feature>
<dbReference type="EMBL" id="SPLM01000001">
    <property type="protein sequence ID" value="TMW69285.1"/>
    <property type="molecule type" value="Genomic_DNA"/>
</dbReference>
<feature type="coiled-coil region" evidence="1">
    <location>
        <begin position="856"/>
        <end position="897"/>
    </location>
</feature>
<feature type="region of interest" description="Disordered" evidence="2">
    <location>
        <begin position="2023"/>
        <end position="2064"/>
    </location>
</feature>
<keyword evidence="1" id="KW-0175">Coiled coil</keyword>
<accession>A0A8K1FME5</accession>
<feature type="coiled-coil region" evidence="1">
    <location>
        <begin position="608"/>
        <end position="635"/>
    </location>
</feature>
<feature type="compositionally biased region" description="Polar residues" evidence="2">
    <location>
        <begin position="2027"/>
        <end position="2036"/>
    </location>
</feature>
<feature type="compositionally biased region" description="Basic and acidic residues" evidence="2">
    <location>
        <begin position="696"/>
        <end position="730"/>
    </location>
</feature>
<dbReference type="GO" id="GO:0051015">
    <property type="term" value="F:actin filament binding"/>
    <property type="evidence" value="ECO:0007669"/>
    <property type="project" value="TreeGrafter"/>
</dbReference>
<dbReference type="Proteomes" id="UP000794436">
    <property type="component" value="Unassembled WGS sequence"/>
</dbReference>
<feature type="compositionally biased region" description="Basic and acidic residues" evidence="2">
    <location>
        <begin position="2212"/>
        <end position="2225"/>
    </location>
</feature>
<feature type="region of interest" description="Disordered" evidence="2">
    <location>
        <begin position="54"/>
        <end position="73"/>
    </location>
</feature>
<evidence type="ECO:0000313" key="3">
    <source>
        <dbReference type="EMBL" id="TMW69285.1"/>
    </source>
</evidence>
<dbReference type="PANTHER" id="PTHR45615">
    <property type="entry name" value="MYOSIN HEAVY CHAIN, NON-MUSCLE"/>
    <property type="match status" value="1"/>
</dbReference>
<feature type="compositionally biased region" description="Low complexity" evidence="2">
    <location>
        <begin position="2041"/>
        <end position="2054"/>
    </location>
</feature>
<feature type="compositionally biased region" description="Polar residues" evidence="2">
    <location>
        <begin position="62"/>
        <end position="73"/>
    </location>
</feature>
<organism evidence="3 4">
    <name type="scientific">Pythium oligandrum</name>
    <name type="common">Mycoparasitic fungus</name>
    <dbReference type="NCBI Taxonomy" id="41045"/>
    <lineage>
        <taxon>Eukaryota</taxon>
        <taxon>Sar</taxon>
        <taxon>Stramenopiles</taxon>
        <taxon>Oomycota</taxon>
        <taxon>Peronosporomycetes</taxon>
        <taxon>Pythiales</taxon>
        <taxon>Pythiaceae</taxon>
        <taxon>Pythium</taxon>
    </lineage>
</organism>
<dbReference type="GO" id="GO:0000146">
    <property type="term" value="F:microfilament motor activity"/>
    <property type="evidence" value="ECO:0007669"/>
    <property type="project" value="TreeGrafter"/>
</dbReference>
<feature type="coiled-coil region" evidence="1">
    <location>
        <begin position="1766"/>
        <end position="1800"/>
    </location>
</feature>
<comment type="caution">
    <text evidence="3">The sequence shown here is derived from an EMBL/GenBank/DDBJ whole genome shotgun (WGS) entry which is preliminary data.</text>
</comment>
<feature type="coiled-coil region" evidence="1">
    <location>
        <begin position="1378"/>
        <end position="1419"/>
    </location>
</feature>
<dbReference type="OrthoDB" id="73291at2759"/>
<feature type="coiled-coil region" evidence="1">
    <location>
        <begin position="510"/>
        <end position="544"/>
    </location>
</feature>
<feature type="compositionally biased region" description="Polar residues" evidence="2">
    <location>
        <begin position="1807"/>
        <end position="1819"/>
    </location>
</feature>
<dbReference type="GO" id="GO:0016460">
    <property type="term" value="C:myosin II complex"/>
    <property type="evidence" value="ECO:0007669"/>
    <property type="project" value="TreeGrafter"/>
</dbReference>
<feature type="compositionally biased region" description="Basic and acidic residues" evidence="2">
    <location>
        <begin position="1712"/>
        <end position="1722"/>
    </location>
</feature>
<feature type="region of interest" description="Disordered" evidence="2">
    <location>
        <begin position="1712"/>
        <end position="1753"/>
    </location>
</feature>
<feature type="region of interest" description="Disordered" evidence="2">
    <location>
        <begin position="767"/>
        <end position="788"/>
    </location>
</feature>
<dbReference type="PANTHER" id="PTHR45615:SF40">
    <property type="entry name" value="MYOSIN HEAVY CHAIN, NON-MUSCLE"/>
    <property type="match status" value="1"/>
</dbReference>
<feature type="region of interest" description="Disordered" evidence="2">
    <location>
        <begin position="1666"/>
        <end position="1688"/>
    </location>
</feature>
<feature type="coiled-coil region" evidence="1">
    <location>
        <begin position="1512"/>
        <end position="1601"/>
    </location>
</feature>
<feature type="compositionally biased region" description="Basic and acidic residues" evidence="2">
    <location>
        <begin position="1673"/>
        <end position="1688"/>
    </location>
</feature>
<feature type="coiled-coil region" evidence="1">
    <location>
        <begin position="1832"/>
        <end position="1887"/>
    </location>
</feature>
<protein>
    <submittedName>
        <fullName evidence="3">Uncharacterized protein</fullName>
    </submittedName>
</protein>
<keyword evidence="4" id="KW-1185">Reference proteome</keyword>
<feature type="region of interest" description="Disordered" evidence="2">
    <location>
        <begin position="1807"/>
        <end position="1832"/>
    </location>
</feature>
<feature type="compositionally biased region" description="Basic and acidic residues" evidence="2">
    <location>
        <begin position="1730"/>
        <end position="1740"/>
    </location>
</feature>
<feature type="coiled-coil region" evidence="1">
    <location>
        <begin position="396"/>
        <end position="474"/>
    </location>
</feature>
<sequence length="2235" mass="256010">MSSAKANERAPGKDATRCARADCTALREEIELIKGDLAELETENEQLHDKLARVESERNAETQRLQTELTSASEQLATKEAEISRLNERIKELNVKPLSKPADKQLEQSVSNKNDAETVKLREQNAALEEKLKELRTAIARETSVNANAQQTVTKIQQESKDKRDELYKVLKENEVLRTEKNELEDALKKISEVALDYELTIKVLHDQNREFMTAMDEQTVEITQLHTKLDQVEQEKEMLATKLLEMDDKESDVEQLLKEAKMKSEMEKAVLRAELDELHKTVSTLKQQLQTQSTVKQPSRRGSLGADAGVNRRASTGGVDEDSIEELEAQLTMLQELRVRDRATIQQLNQRIDQLQSDLESMVEHLESGNDDTDAAVKAAIEAEQRKNQGRGAENESLKRRLKEQNILIEELEFRQSQLEKELVEAQEWNAKYEANAGLEDVMKYQKKLRRELEHQQRANQKLRQDLNDQIEATGKLNIAFSRLKAETGRPAEFEYDDLAIEEHLKGELAVNQAVMAQMEHQIQELEAERVRLLQKMREHARLAGGKLYDAHGLTIEQWKQVEEFIQCMKVSPEVAKRWKVTADAHVLEEAQIRDATGASTDSTQALAASQKEVKRLLKEVARLRNELDTAAVRNIATEPNTARCDDGEAKDETKPIDVAALVEEHVGRRIQQEMRRLRQLPTTQHVSTSTPPSPEKKTSNVQEKRAQEEKGQQKETDEKIREKKKPLDDVVNVANSSHQASPSPEALAQAIANALESRLSLFRPSPAQEHPINAPGSPGRGRSNEISPSTAFATEDEMAQEINFLQEFQLVLQEFSLVESQNEVLRTKLFEHEATFKALMDQQSVVYLHVFHLQDEATQANTRFQSELQELRQRNQELRLKNERYEATLHTISRSNGDGSHGDADTTRLRTECVDLTRHVANLEISMASKQREFELLEEAHRMCVSEAQRLENDWLDMERVLKCRILYLESWKIGAEEMLARNEKTLDECVLAKNARRTQAELETLLAKHARLSEEYTELQSRYLKVYDLPHQVSKLEHERAILVAERSARGPNDKNSSIVDAMTSQRVTQLENELKTQKQRVKELEEKLGNALTACTDPQSVSTGAVDRTQALETENALLYERIQEVEQLYASLVRECTSAKDVAALAASQAHQLSRRMLQEKAKRVDYSDQLQELRAASEDHSIVAKLQQQLMHLKTNYQQFLMKYDNAVETQQQMLLKHQHLELQLENHAKTSSERQEKARAELVVLETAIASFKERDYVVRNTKWEAFKKRLDGLEEELRAEQERRRALEKELEDKQIDISFQGHGEKDAAVTKGVEISRLKSRIEALETRERVLMAQLEAHVVGPSGGRSEADVEAEKRSQQELMRLKSLHGDLIKQVQTLQARIAELLQKNNDLEAQKRHAISACEDLQLECQHLHAQLQMHTGHQGNQVSSTPSSPIMRKKVGMYEKDQAELQQAAQATIASLKLLVEEKNALITEYQSKLTRVRADMASTKAQDRVEITQLNKKLYDENQKMIQQLKEAMETIRHLEKTGKDKKALAAAEERHEFVLQEWKRVEMELEQAKQKLREREVEIQVLTNERDIAEARAGEALEEIVLRQDQIQRLEKDKTTITDQLVVVKRDMGSREEKMQLLRDAIIRLKEEFLKAEDRHAIELAKAQHSVKSAKQSEMDREKKRMEEAWQEERERLEAQVQILTEKLALAKKAEDKARKDAVRQAKRPKKPTTEKEQKHGDDDDNQMDSKSGATPQHVLEAEVERLKSLLKEKVVSEARTVENLEKKIKVLHAQNLALRESAVNTSVLPHASQEQASAASTLGEKRREQWESEKRLQRRVEVLSLRLKEKQDESDKRGKECEQLRERVQQLQTRLEGLQRAATSAREAMQGGPSTVPTERTVASASARAADPSELERQNAFLQEALVLKRKEWEEQLSAQMEKYETQLHRLRSRLTRHPNEGGGSSALEREEREYLVTQEIRDELSLLGEELRDKERLLVEKDTKLMDLELENESLRVEYERLHRKTSASTQGTTGRTEGVATSAARRATTAGSRPKPPKSSVQERQVLEEVIENMKKVIEKLRSENEKLRREVTMATSTQAMTPEKADALRKKLRDARDGRQELQAEVERLRQEAGELKKEKLRLQQRVRTLASSATSPSVTNAKNADLERLHQLQLQDKDKVIATLQSQLGELHQTLDKKDVMIRELNEHIMRNTKSRGEEEKSPALQQRVEGN</sequence>
<evidence type="ECO:0000256" key="1">
    <source>
        <dbReference type="SAM" id="Coils"/>
    </source>
</evidence>
<feature type="region of interest" description="Disordered" evidence="2">
    <location>
        <begin position="290"/>
        <end position="321"/>
    </location>
</feature>
<feature type="coiled-coil region" evidence="1">
    <location>
        <begin position="998"/>
        <end position="1025"/>
    </location>
</feature>
<feature type="compositionally biased region" description="Basic and acidic residues" evidence="2">
    <location>
        <begin position="1822"/>
        <end position="1832"/>
    </location>
</feature>
<feature type="coiled-coil region" evidence="1">
    <location>
        <begin position="325"/>
        <end position="366"/>
    </location>
</feature>
<feature type="coiled-coil region" evidence="1">
    <location>
        <begin position="1242"/>
        <end position="1344"/>
    </location>
</feature>
<feature type="compositionally biased region" description="Polar residues" evidence="2">
    <location>
        <begin position="682"/>
        <end position="692"/>
    </location>
</feature>
<dbReference type="GO" id="GO:0005737">
    <property type="term" value="C:cytoplasm"/>
    <property type="evidence" value="ECO:0007669"/>
    <property type="project" value="TreeGrafter"/>
</dbReference>
<proteinExistence type="predicted"/>
<feature type="region of interest" description="Disordered" evidence="2">
    <location>
        <begin position="2212"/>
        <end position="2235"/>
    </location>
</feature>
<name>A0A8K1FME5_PYTOL</name>
<reference evidence="3" key="1">
    <citation type="submission" date="2019-03" db="EMBL/GenBank/DDBJ databases">
        <title>Long read genome sequence of the mycoparasitic Pythium oligandrum ATCC 38472 isolated from sugarbeet rhizosphere.</title>
        <authorList>
            <person name="Gaulin E."/>
        </authorList>
    </citation>
    <scope>NUCLEOTIDE SEQUENCE</scope>
    <source>
        <strain evidence="3">ATCC 38472_TT</strain>
    </source>
</reference>
<evidence type="ECO:0000256" key="2">
    <source>
        <dbReference type="SAM" id="MobiDB-lite"/>
    </source>
</evidence>
<evidence type="ECO:0000313" key="4">
    <source>
        <dbReference type="Proteomes" id="UP000794436"/>
    </source>
</evidence>
<dbReference type="GO" id="GO:0032982">
    <property type="term" value="C:myosin filament"/>
    <property type="evidence" value="ECO:0007669"/>
    <property type="project" value="TreeGrafter"/>
</dbReference>
<gene>
    <name evidence="3" type="ORF">Poli38472_001441</name>
</gene>